<dbReference type="InterPro" id="IPR006379">
    <property type="entry name" value="HAD-SF_hydro_IIB"/>
</dbReference>
<evidence type="ECO:0000313" key="2">
    <source>
        <dbReference type="Proteomes" id="UP001652394"/>
    </source>
</evidence>
<dbReference type="NCBIfam" id="TIGR01484">
    <property type="entry name" value="HAD-SF-IIB"/>
    <property type="match status" value="1"/>
</dbReference>
<dbReference type="PROSITE" id="PS01228">
    <property type="entry name" value="COF_1"/>
    <property type="match status" value="1"/>
</dbReference>
<dbReference type="NCBIfam" id="TIGR00099">
    <property type="entry name" value="Cof-subfamily"/>
    <property type="match status" value="1"/>
</dbReference>
<dbReference type="PANTHER" id="PTHR10000:SF25">
    <property type="entry name" value="PHOSPHATASE YKRA-RELATED"/>
    <property type="match status" value="1"/>
</dbReference>
<dbReference type="SFLD" id="SFLDS00003">
    <property type="entry name" value="Haloacid_Dehalogenase"/>
    <property type="match status" value="1"/>
</dbReference>
<dbReference type="SUPFAM" id="SSF56784">
    <property type="entry name" value="HAD-like"/>
    <property type="match status" value="1"/>
</dbReference>
<reference evidence="1 2" key="1">
    <citation type="journal article" date="2021" name="ISME Commun">
        <title>Automated analysis of genomic sequences facilitates high-throughput and comprehensive description of bacteria.</title>
        <authorList>
            <person name="Hitch T.C.A."/>
        </authorList>
    </citation>
    <scope>NUCLEOTIDE SEQUENCE [LARGE SCALE GENOMIC DNA]</scope>
    <source>
        <strain evidence="1 2">H2_18</strain>
    </source>
</reference>
<dbReference type="SFLD" id="SFLDG01140">
    <property type="entry name" value="C2.B:_Phosphomannomutase_and_P"/>
    <property type="match status" value="1"/>
</dbReference>
<organism evidence="1 2">
    <name type="scientific">Faecalicatena acetigenes</name>
    <dbReference type="NCBI Taxonomy" id="2981790"/>
    <lineage>
        <taxon>Bacteria</taxon>
        <taxon>Bacillati</taxon>
        <taxon>Bacillota</taxon>
        <taxon>Clostridia</taxon>
        <taxon>Lachnospirales</taxon>
        <taxon>Lachnospiraceae</taxon>
        <taxon>Faecalicatena</taxon>
    </lineage>
</organism>
<dbReference type="GO" id="GO:0016787">
    <property type="term" value="F:hydrolase activity"/>
    <property type="evidence" value="ECO:0007669"/>
    <property type="project" value="UniProtKB-KW"/>
</dbReference>
<gene>
    <name evidence="1" type="ORF">OCV51_12860</name>
</gene>
<dbReference type="InterPro" id="IPR023214">
    <property type="entry name" value="HAD_sf"/>
</dbReference>
<keyword evidence="2" id="KW-1185">Reference proteome</keyword>
<dbReference type="RefSeq" id="WP_059068326.1">
    <property type="nucleotide sequence ID" value="NZ_JAOQJX010000025.1"/>
</dbReference>
<dbReference type="InterPro" id="IPR000150">
    <property type="entry name" value="Cof"/>
</dbReference>
<evidence type="ECO:0000313" key="1">
    <source>
        <dbReference type="EMBL" id="MCU6748533.1"/>
    </source>
</evidence>
<dbReference type="PANTHER" id="PTHR10000">
    <property type="entry name" value="PHOSPHOSERINE PHOSPHATASE"/>
    <property type="match status" value="1"/>
</dbReference>
<accession>A0ABT2TE15</accession>
<dbReference type="Gene3D" id="3.40.50.1000">
    <property type="entry name" value="HAD superfamily/HAD-like"/>
    <property type="match status" value="1"/>
</dbReference>
<dbReference type="Proteomes" id="UP001652394">
    <property type="component" value="Unassembled WGS sequence"/>
</dbReference>
<proteinExistence type="predicted"/>
<dbReference type="Pfam" id="PF08282">
    <property type="entry name" value="Hydrolase_3"/>
    <property type="match status" value="1"/>
</dbReference>
<dbReference type="EMBL" id="JAOQJX010000025">
    <property type="protein sequence ID" value="MCU6748533.1"/>
    <property type="molecule type" value="Genomic_DNA"/>
</dbReference>
<comment type="caution">
    <text evidence="1">The sequence shown here is derived from an EMBL/GenBank/DDBJ whole genome shotgun (WGS) entry which is preliminary data.</text>
</comment>
<name>A0ABT2TE15_9FIRM</name>
<sequence length="264" mass="30286">MERSILFFDIDGTILSEKTHEIPQSAMEALHSAKKKGHLLFINTGRTLCGIPPELRRFPFDGYLCGCGTCLLYGDEVLFAHPLPKERGRKIIKKMFDCNVEGIAEGTEDNYLPERISRFEPLESTRRYFHRAGIGQEQYMETGDFEYDKLFVYADEKSKTEEFFAFIAEDMEVLERGRYAYEIIQKDFSKATACAYMLKKFQIDKEHAYVFGDSSNDLSMFAYAGHAVAMGAHDPVLDIHTEFVTKNVEDDGLYHALKQYGLIE</sequence>
<keyword evidence="1" id="KW-0378">Hydrolase</keyword>
<dbReference type="Gene3D" id="3.30.1240.10">
    <property type="match status" value="1"/>
</dbReference>
<dbReference type="InterPro" id="IPR036412">
    <property type="entry name" value="HAD-like_sf"/>
</dbReference>
<protein>
    <submittedName>
        <fullName evidence="1">Cof-type HAD-IIB family hydrolase</fullName>
    </submittedName>
</protein>